<keyword evidence="4" id="KW-1185">Reference proteome</keyword>
<dbReference type="Pfam" id="PF00075">
    <property type="entry name" value="RNase_H"/>
    <property type="match status" value="1"/>
</dbReference>
<dbReference type="PANTHER" id="PTHR36688">
    <property type="entry name" value="ENDO/EXONUCLEASE/PHOSPHATASE DOMAIN-CONTAINING PROTEIN"/>
    <property type="match status" value="1"/>
</dbReference>
<feature type="domain" description="Reverse transcriptase" evidence="1">
    <location>
        <begin position="99"/>
        <end position="366"/>
    </location>
</feature>
<evidence type="ECO:0000259" key="2">
    <source>
        <dbReference type="PROSITE" id="PS50879"/>
    </source>
</evidence>
<protein>
    <submittedName>
        <fullName evidence="3">Uncharacterized protein</fullName>
    </submittedName>
</protein>
<dbReference type="Gene3D" id="3.30.420.10">
    <property type="entry name" value="Ribonuclease H-like superfamily/Ribonuclease H"/>
    <property type="match status" value="1"/>
</dbReference>
<dbReference type="PROSITE" id="PS50878">
    <property type="entry name" value="RT_POL"/>
    <property type="match status" value="1"/>
</dbReference>
<dbReference type="SUPFAM" id="SSF53098">
    <property type="entry name" value="Ribonuclease H-like"/>
    <property type="match status" value="1"/>
</dbReference>
<dbReference type="InterPro" id="IPR012337">
    <property type="entry name" value="RNaseH-like_sf"/>
</dbReference>
<reference evidence="3" key="2">
    <citation type="submission" date="2025-05" db="UniProtKB">
        <authorList>
            <consortium name="EnsemblMetazoa"/>
        </authorList>
    </citation>
    <scope>IDENTIFICATION</scope>
    <source>
        <strain evidence="3">Foshan</strain>
    </source>
</reference>
<evidence type="ECO:0000313" key="3">
    <source>
        <dbReference type="EnsemblMetazoa" id="AALFPA23_003820.P4426"/>
    </source>
</evidence>
<dbReference type="CDD" id="cd01650">
    <property type="entry name" value="RT_nLTR_like"/>
    <property type="match status" value="1"/>
</dbReference>
<dbReference type="EnsemblMetazoa" id="AALFPA23_003820.R4426">
    <property type="protein sequence ID" value="AALFPA23_003820.P4426"/>
    <property type="gene ID" value="AALFPA23_003820"/>
</dbReference>
<dbReference type="InterPro" id="IPR043502">
    <property type="entry name" value="DNA/RNA_pol_sf"/>
</dbReference>
<evidence type="ECO:0000313" key="4">
    <source>
        <dbReference type="Proteomes" id="UP000069940"/>
    </source>
</evidence>
<proteinExistence type="predicted"/>
<feature type="domain" description="RNase H type-1" evidence="2">
    <location>
        <begin position="570"/>
        <end position="697"/>
    </location>
</feature>
<dbReference type="SUPFAM" id="SSF56672">
    <property type="entry name" value="DNA/RNA polymerases"/>
    <property type="match status" value="1"/>
</dbReference>
<dbReference type="RefSeq" id="XP_019529549.3">
    <property type="nucleotide sequence ID" value="XM_019674004.3"/>
</dbReference>
<dbReference type="InterPro" id="IPR002156">
    <property type="entry name" value="RNaseH_domain"/>
</dbReference>
<dbReference type="PROSITE" id="PS50879">
    <property type="entry name" value="RNASE_H_1"/>
    <property type="match status" value="1"/>
</dbReference>
<dbReference type="InterPro" id="IPR052560">
    <property type="entry name" value="RdDP_mobile_element"/>
</dbReference>
<reference evidence="4" key="1">
    <citation type="journal article" date="2015" name="Proc. Natl. Acad. Sci. U.S.A.">
        <title>Genome sequence of the Asian Tiger mosquito, Aedes albopictus, reveals insights into its biology, genetics, and evolution.</title>
        <authorList>
            <person name="Chen X.G."/>
            <person name="Jiang X."/>
            <person name="Gu J."/>
            <person name="Xu M."/>
            <person name="Wu Y."/>
            <person name="Deng Y."/>
            <person name="Zhang C."/>
            <person name="Bonizzoni M."/>
            <person name="Dermauw W."/>
            <person name="Vontas J."/>
            <person name="Armbruster P."/>
            <person name="Huang X."/>
            <person name="Yang Y."/>
            <person name="Zhang H."/>
            <person name="He W."/>
            <person name="Peng H."/>
            <person name="Liu Y."/>
            <person name="Wu K."/>
            <person name="Chen J."/>
            <person name="Lirakis M."/>
            <person name="Topalis P."/>
            <person name="Van Leeuwen T."/>
            <person name="Hall A.B."/>
            <person name="Jiang X."/>
            <person name="Thorpe C."/>
            <person name="Mueller R.L."/>
            <person name="Sun C."/>
            <person name="Waterhouse R.M."/>
            <person name="Yan G."/>
            <person name="Tu Z.J."/>
            <person name="Fang X."/>
            <person name="James A.A."/>
        </authorList>
    </citation>
    <scope>NUCLEOTIDE SEQUENCE [LARGE SCALE GENOMIC DNA]</scope>
    <source>
        <strain evidence="4">Foshan</strain>
    </source>
</reference>
<evidence type="ECO:0000259" key="1">
    <source>
        <dbReference type="PROSITE" id="PS50878"/>
    </source>
</evidence>
<dbReference type="InterPro" id="IPR036397">
    <property type="entry name" value="RNaseH_sf"/>
</dbReference>
<organism evidence="3 4">
    <name type="scientific">Aedes albopictus</name>
    <name type="common">Asian tiger mosquito</name>
    <name type="synonym">Stegomyia albopicta</name>
    <dbReference type="NCBI Taxonomy" id="7160"/>
    <lineage>
        <taxon>Eukaryota</taxon>
        <taxon>Metazoa</taxon>
        <taxon>Ecdysozoa</taxon>
        <taxon>Arthropoda</taxon>
        <taxon>Hexapoda</taxon>
        <taxon>Insecta</taxon>
        <taxon>Pterygota</taxon>
        <taxon>Neoptera</taxon>
        <taxon>Endopterygota</taxon>
        <taxon>Diptera</taxon>
        <taxon>Nematocera</taxon>
        <taxon>Culicoidea</taxon>
        <taxon>Culicidae</taxon>
        <taxon>Culicinae</taxon>
        <taxon>Aedini</taxon>
        <taxon>Aedes</taxon>
        <taxon>Stegomyia</taxon>
    </lineage>
</organism>
<dbReference type="Pfam" id="PF00078">
    <property type="entry name" value="RVT_1"/>
    <property type="match status" value="1"/>
</dbReference>
<dbReference type="GeneID" id="109401447"/>
<dbReference type="InterPro" id="IPR000477">
    <property type="entry name" value="RT_dom"/>
</dbReference>
<dbReference type="CDD" id="cd09276">
    <property type="entry name" value="Rnase_HI_RT_non_LTR"/>
    <property type="match status" value="1"/>
</dbReference>
<dbReference type="Proteomes" id="UP000069940">
    <property type="component" value="Unassembled WGS sequence"/>
</dbReference>
<accession>A0ABM1XXP8</accession>
<dbReference type="PANTHER" id="PTHR36688:SF1">
    <property type="entry name" value="ENDONUCLEASE_EXONUCLEASE_PHOSPHATASE DOMAIN-CONTAINING PROTEIN"/>
    <property type="match status" value="1"/>
</dbReference>
<sequence>MKVGRLTGKRNAKKENNVIYDDQASAELFLDTHFGKTDVQLGYTTGLCSTTTLLDKEKWDRILSRKKRRSAPGEDNLTYEMLRCLRPEVTACIIKDINNMWQRGCLEDSLKIIKVVAIPKPGRDQNTPTGKRPISLVPTLTKIANTAVLERLEEILHRGSVLPENSFGFRKGLSTNTCISFVTNWVKESKRNNMVTALICIDLSNAFNAVRTDRLEEILSSVGVPQDMLMWISSFLRNRTIFLQTRDKKISRTISNGLPQGDVLSPTLFNVYTLDLHRIEKEGVVLVQYADDFGILVKAKTLDKLNEAAQEFLNEFSEKATFLNLEINAAKTKAILFQNNDKELDIGINGTKIETVRNHRYLGITIDRYLSFGVHIREVREKVQHRLNMVKILSGTKSGAHPEMLGRIYVALCRSVLEYGCSVYNNAKPTNRRIVSVINNQCLRKIVGATKSTPLNALSALSGQEPLEFRQEYITIREIARHFSRNDVIAEQLQNVMLPDDHDKWDAFSYQERMYWINKELFKAISPIATAVHIDEVAIEPYLEGLQSAKQDNDAKKLKQMALFVMNGRNKGRGRIFTDASKEGSACGIGVYVENTRRRMSYKLAMETSVTSAELIAIQLATSIVEEDRLQNYVIYTDSRSACLMLANAKDSKTDEGILIEILVKCQRWNIAIQWIPSHVSISGNETADALAKAGAASDEVLSHPIQLKDAFLNAKNMLERRTNQWYAEYSAEKGTKFYTVQPNFYNAAWYKKVDMKGSDVKLINRLMISHDYSKYWLHRMKISDDAECELCGEPETSEHLVLHCPRFGIIRMQFSFDNKFANLTELFKTGKKELFKEVAEFIRTTKLDL</sequence>
<name>A0ABM1XXP8_AEDAL</name>